<dbReference type="PANTHER" id="PTHR24230:SF163">
    <property type="entry name" value="CORAZONIN RECEPTOR, ISOFORM B"/>
    <property type="match status" value="1"/>
</dbReference>
<evidence type="ECO:0000256" key="4">
    <source>
        <dbReference type="ARBA" id="ARBA00023170"/>
    </source>
</evidence>
<evidence type="ECO:0000313" key="9">
    <source>
        <dbReference type="Proteomes" id="UP000318571"/>
    </source>
</evidence>
<dbReference type="EMBL" id="VCGU01000008">
    <property type="protein sequence ID" value="TRY72338.1"/>
    <property type="molecule type" value="Genomic_DNA"/>
</dbReference>
<keyword evidence="7" id="KW-0472">Membrane</keyword>
<dbReference type="SUPFAM" id="SSF81321">
    <property type="entry name" value="Family A G protein-coupled receptor-like"/>
    <property type="match status" value="1"/>
</dbReference>
<dbReference type="OMA" id="DCRWLLL"/>
<protein>
    <recommendedName>
        <fullName evidence="10">G-protein coupled receptors family 1 profile domain-containing protein</fullName>
    </recommendedName>
</protein>
<dbReference type="PANTHER" id="PTHR24230">
    <property type="entry name" value="G-PROTEIN COUPLED RECEPTOR"/>
    <property type="match status" value="1"/>
</dbReference>
<keyword evidence="7" id="KW-0812">Transmembrane</keyword>
<dbReference type="GO" id="GO:0008528">
    <property type="term" value="F:G protein-coupled peptide receptor activity"/>
    <property type="evidence" value="ECO:0007669"/>
    <property type="project" value="TreeGrafter"/>
</dbReference>
<dbReference type="AlphaFoldDB" id="A0A553P3S4"/>
<comment type="caution">
    <text evidence="8">The sequence shown here is derived from an EMBL/GenBank/DDBJ whole genome shotgun (WGS) entry which is preliminary data.</text>
</comment>
<evidence type="ECO:0000256" key="2">
    <source>
        <dbReference type="ARBA" id="ARBA00022475"/>
    </source>
</evidence>
<feature type="transmembrane region" description="Helical" evidence="7">
    <location>
        <begin position="143"/>
        <end position="167"/>
    </location>
</feature>
<feature type="transmembrane region" description="Helical" evidence="7">
    <location>
        <begin position="65"/>
        <end position="88"/>
    </location>
</feature>
<evidence type="ECO:0000313" key="8">
    <source>
        <dbReference type="EMBL" id="TRY72338.1"/>
    </source>
</evidence>
<proteinExistence type="predicted"/>
<gene>
    <name evidence="8" type="ORF">TCAL_16154</name>
</gene>
<keyword evidence="5" id="KW-0807">Transducer</keyword>
<evidence type="ECO:0008006" key="10">
    <source>
        <dbReference type="Google" id="ProtNLM"/>
    </source>
</evidence>
<evidence type="ECO:0000256" key="1">
    <source>
        <dbReference type="ARBA" id="ARBA00004651"/>
    </source>
</evidence>
<accession>A0A553P3S4</accession>
<feature type="transmembrane region" description="Helical" evidence="7">
    <location>
        <begin position="226"/>
        <end position="248"/>
    </location>
</feature>
<evidence type="ECO:0000256" key="6">
    <source>
        <dbReference type="SAM" id="MobiDB-lite"/>
    </source>
</evidence>
<dbReference type="GO" id="GO:0005886">
    <property type="term" value="C:plasma membrane"/>
    <property type="evidence" value="ECO:0007669"/>
    <property type="project" value="UniProtKB-SubCell"/>
</dbReference>
<comment type="subcellular location">
    <subcellularLocation>
        <location evidence="1">Cell membrane</location>
        <topology evidence="1">Multi-pass membrane protein</topology>
    </subcellularLocation>
</comment>
<keyword evidence="9" id="KW-1185">Reference proteome</keyword>
<reference evidence="8 9" key="1">
    <citation type="journal article" date="2018" name="Nat. Ecol. Evol.">
        <title>Genomic signatures of mitonuclear coevolution across populations of Tigriopus californicus.</title>
        <authorList>
            <person name="Barreto F.S."/>
            <person name="Watson E.T."/>
            <person name="Lima T.G."/>
            <person name="Willett C.S."/>
            <person name="Edmands S."/>
            <person name="Li W."/>
            <person name="Burton R.S."/>
        </authorList>
    </citation>
    <scope>NUCLEOTIDE SEQUENCE [LARGE SCALE GENOMIC DNA]</scope>
    <source>
        <strain evidence="8 9">San Diego</strain>
    </source>
</reference>
<dbReference type="Gene3D" id="1.20.1070.10">
    <property type="entry name" value="Rhodopsin 7-helix transmembrane proteins"/>
    <property type="match status" value="1"/>
</dbReference>
<dbReference type="Proteomes" id="UP000318571">
    <property type="component" value="Chromosome 7"/>
</dbReference>
<feature type="transmembrane region" description="Helical" evidence="7">
    <location>
        <begin position="381"/>
        <end position="401"/>
    </location>
</feature>
<evidence type="ECO:0000256" key="7">
    <source>
        <dbReference type="SAM" id="Phobius"/>
    </source>
</evidence>
<feature type="transmembrane region" description="Helical" evidence="7">
    <location>
        <begin position="179"/>
        <end position="198"/>
    </location>
</feature>
<evidence type="ECO:0000256" key="5">
    <source>
        <dbReference type="ARBA" id="ARBA00023224"/>
    </source>
</evidence>
<keyword evidence="4" id="KW-0675">Receptor</keyword>
<feature type="region of interest" description="Disordered" evidence="6">
    <location>
        <begin position="297"/>
        <end position="316"/>
    </location>
</feature>
<keyword evidence="7" id="KW-1133">Transmembrane helix</keyword>
<keyword evidence="3" id="KW-0297">G-protein coupled receptor</keyword>
<dbReference type="GO" id="GO:0007218">
    <property type="term" value="P:neuropeptide signaling pathway"/>
    <property type="evidence" value="ECO:0007669"/>
    <property type="project" value="TreeGrafter"/>
</dbReference>
<sequence>MKVLEDMADYIKGPDTNYTSNLEESVNDDLQSGSVGHISPSIPTFTVGGDASGRVMFPDIQVQNVVILSLVLTVGLLANFLALPVILFRRTKFGNGLFAVLILCLTLSDVAVILFSVLGSLVVEASNLLWGGTPGSCKVYHWLSAWLSGLSAYLLVAIIGMVMVKTTNSCLQRLRDCRWLLLALLVASGLLALPELFIRSTVDLGLDGAIQQDICILGAKGTEYGFYVAFRLTLRHVVPAILVIMTILRPETKLSKRVSHLFFGHLSTPCACGDGGAALGLPHECPTMQTAMLKNSDTSARESPNPAANGHVINTVPPTTISTSRPDLVMDSEPINGHNGHTNGLVSNGNGAKIRFIRKGGGRFRKLLIQPEDPHRRRYKLFLSIHFLLCTLLNFTLDLAFQIQSAESSQDLVWTSTAAPLSVEYTNHSENLATAIYTFAHLQQIGDPIIFLLAEFAFG</sequence>
<name>A0A553P3S4_TIGCA</name>
<keyword evidence="2" id="KW-1003">Cell membrane</keyword>
<dbReference type="OrthoDB" id="10451728at2759"/>
<feature type="transmembrane region" description="Helical" evidence="7">
    <location>
        <begin position="100"/>
        <end position="123"/>
    </location>
</feature>
<dbReference type="CDD" id="cd00637">
    <property type="entry name" value="7tm_classA_rhodopsin-like"/>
    <property type="match status" value="1"/>
</dbReference>
<evidence type="ECO:0000256" key="3">
    <source>
        <dbReference type="ARBA" id="ARBA00023040"/>
    </source>
</evidence>
<organism evidence="8 9">
    <name type="scientific">Tigriopus californicus</name>
    <name type="common">Marine copepod</name>
    <dbReference type="NCBI Taxonomy" id="6832"/>
    <lineage>
        <taxon>Eukaryota</taxon>
        <taxon>Metazoa</taxon>
        <taxon>Ecdysozoa</taxon>
        <taxon>Arthropoda</taxon>
        <taxon>Crustacea</taxon>
        <taxon>Multicrustacea</taxon>
        <taxon>Hexanauplia</taxon>
        <taxon>Copepoda</taxon>
        <taxon>Harpacticoida</taxon>
        <taxon>Harpacticidae</taxon>
        <taxon>Tigriopus</taxon>
    </lineage>
</organism>